<feature type="domain" description="MaoC-like" evidence="2">
    <location>
        <begin position="13"/>
        <end position="122"/>
    </location>
</feature>
<dbReference type="SUPFAM" id="SSF54637">
    <property type="entry name" value="Thioesterase/thiol ester dehydrase-isomerase"/>
    <property type="match status" value="1"/>
</dbReference>
<comment type="similarity">
    <text evidence="1">Belongs to the enoyl-CoA hydratase/isomerase family.</text>
</comment>
<dbReference type="EMBL" id="BAABKN010000005">
    <property type="protein sequence ID" value="GAA4728185.1"/>
    <property type="molecule type" value="Genomic_DNA"/>
</dbReference>
<comment type="caution">
    <text evidence="3">The sequence shown here is derived from an EMBL/GenBank/DDBJ whole genome shotgun (WGS) entry which is preliminary data.</text>
</comment>
<dbReference type="PANTHER" id="PTHR42993:SF1">
    <property type="entry name" value="MAOC-LIKE DEHYDRATASE DOMAIN-CONTAINING PROTEIN"/>
    <property type="match status" value="1"/>
</dbReference>
<evidence type="ECO:0000313" key="3">
    <source>
        <dbReference type="EMBL" id="GAA4728185.1"/>
    </source>
</evidence>
<evidence type="ECO:0000259" key="2">
    <source>
        <dbReference type="Pfam" id="PF01575"/>
    </source>
</evidence>
<protein>
    <submittedName>
        <fullName evidence="3">MaoC family dehydratase</fullName>
    </submittedName>
</protein>
<evidence type="ECO:0000256" key="1">
    <source>
        <dbReference type="ARBA" id="ARBA00005254"/>
    </source>
</evidence>
<sequence length="152" mass="16743">MRIFSNSAELIAATGSEIGASDWHLIDQRRIDMFAETTGDHQWIHIDPDQARQGPYGATIAHGYLTLAMGPVLCGEIYRIDNVSRAVNYGLDRVRFLSPVIVGSELAARVTFDKVESIGPREVAVYSTVSFETKGGDRPACVASTIGRYYFK</sequence>
<dbReference type="Gene3D" id="3.10.129.10">
    <property type="entry name" value="Hotdog Thioesterase"/>
    <property type="match status" value="1"/>
</dbReference>
<proteinExistence type="inferred from homology"/>
<dbReference type="InterPro" id="IPR039375">
    <property type="entry name" value="NodN-like"/>
</dbReference>
<dbReference type="Proteomes" id="UP001499882">
    <property type="component" value="Unassembled WGS sequence"/>
</dbReference>
<dbReference type="Pfam" id="PF01575">
    <property type="entry name" value="MaoC_dehydratas"/>
    <property type="match status" value="1"/>
</dbReference>
<dbReference type="CDD" id="cd03450">
    <property type="entry name" value="NodN"/>
    <property type="match status" value="1"/>
</dbReference>
<dbReference type="InterPro" id="IPR002539">
    <property type="entry name" value="MaoC-like_dom"/>
</dbReference>
<accession>A0ABP8YHW2</accession>
<gene>
    <name evidence="3" type="ORF">GCM10023350_09170</name>
</gene>
<evidence type="ECO:0000313" key="4">
    <source>
        <dbReference type="Proteomes" id="UP001499882"/>
    </source>
</evidence>
<organism evidence="3 4">
    <name type="scientific">Nocardioides endophyticus</name>
    <dbReference type="NCBI Taxonomy" id="1353775"/>
    <lineage>
        <taxon>Bacteria</taxon>
        <taxon>Bacillati</taxon>
        <taxon>Actinomycetota</taxon>
        <taxon>Actinomycetes</taxon>
        <taxon>Propionibacteriales</taxon>
        <taxon>Nocardioidaceae</taxon>
        <taxon>Nocardioides</taxon>
    </lineage>
</organism>
<dbReference type="RefSeq" id="WP_345525412.1">
    <property type="nucleotide sequence ID" value="NZ_BAABKN010000005.1"/>
</dbReference>
<dbReference type="InterPro" id="IPR029069">
    <property type="entry name" value="HotDog_dom_sf"/>
</dbReference>
<dbReference type="PANTHER" id="PTHR42993">
    <property type="entry name" value="MAOC-LIKE DEHYDRATASE DOMAIN-CONTAINING PROTEIN"/>
    <property type="match status" value="1"/>
</dbReference>
<reference evidence="4" key="1">
    <citation type="journal article" date="2019" name="Int. J. Syst. Evol. Microbiol.">
        <title>The Global Catalogue of Microorganisms (GCM) 10K type strain sequencing project: providing services to taxonomists for standard genome sequencing and annotation.</title>
        <authorList>
            <consortium name="The Broad Institute Genomics Platform"/>
            <consortium name="The Broad Institute Genome Sequencing Center for Infectious Disease"/>
            <person name="Wu L."/>
            <person name="Ma J."/>
        </authorList>
    </citation>
    <scope>NUCLEOTIDE SEQUENCE [LARGE SCALE GENOMIC DNA]</scope>
    <source>
        <strain evidence="4">JCM 18532</strain>
    </source>
</reference>
<keyword evidence="4" id="KW-1185">Reference proteome</keyword>
<name>A0ABP8YHW2_9ACTN</name>